<name>A0ABW1K5X6_9ACTN</name>
<dbReference type="CDD" id="cd18817">
    <property type="entry name" value="GH43f_LbAraf43-like"/>
    <property type="match status" value="1"/>
</dbReference>
<feature type="domain" description="Alpha-L-arabinofuranosidase B arabinose-binding" evidence="7">
    <location>
        <begin position="378"/>
        <end position="506"/>
    </location>
</feature>
<evidence type="ECO:0000313" key="8">
    <source>
        <dbReference type="EMBL" id="MFC6016389.1"/>
    </source>
</evidence>
<evidence type="ECO:0000256" key="3">
    <source>
        <dbReference type="ARBA" id="ARBA00022801"/>
    </source>
</evidence>
<dbReference type="InterPro" id="IPR036195">
    <property type="entry name" value="AbfB_ABD_sf"/>
</dbReference>
<dbReference type="PANTHER" id="PTHR43817:SF1">
    <property type="entry name" value="HYDROLASE, FAMILY 43, PUTATIVE (AFU_ORTHOLOGUE AFUA_3G01660)-RELATED"/>
    <property type="match status" value="1"/>
</dbReference>
<keyword evidence="2" id="KW-0732">Signal</keyword>
<dbReference type="RefSeq" id="WP_377419703.1">
    <property type="nucleotide sequence ID" value="NZ_JBHSPR010000007.1"/>
</dbReference>
<dbReference type="Pfam" id="PF04616">
    <property type="entry name" value="Glyco_hydro_43"/>
    <property type="match status" value="1"/>
</dbReference>
<comment type="caution">
    <text evidence="8">The sequence shown here is derived from an EMBL/GenBank/DDBJ whole genome shotgun (WGS) entry which is preliminary data.</text>
</comment>
<comment type="similarity">
    <text evidence="1 5">Belongs to the glycosyl hydrolase 43 family.</text>
</comment>
<accession>A0ABW1K5X6</accession>
<evidence type="ECO:0000256" key="1">
    <source>
        <dbReference type="ARBA" id="ARBA00009865"/>
    </source>
</evidence>
<dbReference type="Gene3D" id="2.80.10.50">
    <property type="match status" value="1"/>
</dbReference>
<dbReference type="PANTHER" id="PTHR43817">
    <property type="entry name" value="GLYCOSYL HYDROLASE"/>
    <property type="match status" value="1"/>
</dbReference>
<dbReference type="Pfam" id="PF05270">
    <property type="entry name" value="AbfB"/>
    <property type="match status" value="1"/>
</dbReference>
<dbReference type="SUPFAM" id="SSF75005">
    <property type="entry name" value="Arabinanase/levansucrase/invertase"/>
    <property type="match status" value="1"/>
</dbReference>
<dbReference type="InterPro" id="IPR023296">
    <property type="entry name" value="Glyco_hydro_beta-prop_sf"/>
</dbReference>
<evidence type="ECO:0000259" key="7">
    <source>
        <dbReference type="Pfam" id="PF05270"/>
    </source>
</evidence>
<evidence type="ECO:0000256" key="6">
    <source>
        <dbReference type="SAM" id="MobiDB-lite"/>
    </source>
</evidence>
<sequence>MTSDKLSRRGLLHAGGGLLAAGTAGVLPLASASGAWAAPAPDGPPDRATDRRSDSDGIAVTSRNPLVEQRADPFITRPVAGMYYLTGSVPEYDRIVVRGASTLDGLASARERTVWRRPTSGRMGGYIWAPELHRIDGRWYIYFAAGDSDQPFRIRTYVLESAAADPRADAWELRGQVTTAWDTFTLDATTFTHRDVRYFVWAQSEPGIATNSNLYIAEMASPLAIKGDPVRIAVPTLSWEVQGFRVNEGPAVIIRNGRVFVTFSASATDHRYCMGLLTADENADLLDARSWTKSPQPVFGTNENTRRYGPGHNSFTVAEDGETDVLVYHARDYRDITGDPLFDPNRHTRVQRLYWNADGTPSFGVPVGDGGTVLRLSPMDAPDAHVRHFGYLLRVEGDVREVADSQFRLVPGFSGAGRVALQSVNFPDRYARVDGTSLRIDPYEDSDAYAGAASFVQVRGLADRRATSLRLSDDADAYVTHDGNGRLTIGRPGNRRVDRERATFRISPDPAG</sequence>
<dbReference type="PROSITE" id="PS51318">
    <property type="entry name" value="TAT"/>
    <property type="match status" value="1"/>
</dbReference>
<dbReference type="SUPFAM" id="SSF110221">
    <property type="entry name" value="AbfB domain"/>
    <property type="match status" value="1"/>
</dbReference>
<dbReference type="InterPro" id="IPR006710">
    <property type="entry name" value="Glyco_hydro_43"/>
</dbReference>
<dbReference type="InterPro" id="IPR006311">
    <property type="entry name" value="TAT_signal"/>
</dbReference>
<reference evidence="9" key="1">
    <citation type="journal article" date="2019" name="Int. J. Syst. Evol. Microbiol.">
        <title>The Global Catalogue of Microorganisms (GCM) 10K type strain sequencing project: providing services to taxonomists for standard genome sequencing and annotation.</title>
        <authorList>
            <consortium name="The Broad Institute Genomics Platform"/>
            <consortium name="The Broad Institute Genome Sequencing Center for Infectious Disease"/>
            <person name="Wu L."/>
            <person name="Ma J."/>
        </authorList>
    </citation>
    <scope>NUCLEOTIDE SEQUENCE [LARGE SCALE GENOMIC DNA]</scope>
    <source>
        <strain evidence="9">ZS-35-S2</strain>
    </source>
</reference>
<protein>
    <submittedName>
        <fullName evidence="8">Family 43 glycosylhydrolase</fullName>
    </submittedName>
</protein>
<gene>
    <name evidence="8" type="ORF">ACFP2T_09275</name>
</gene>
<organism evidence="8 9">
    <name type="scientific">Plantactinospora solaniradicis</name>
    <dbReference type="NCBI Taxonomy" id="1723736"/>
    <lineage>
        <taxon>Bacteria</taxon>
        <taxon>Bacillati</taxon>
        <taxon>Actinomycetota</taxon>
        <taxon>Actinomycetes</taxon>
        <taxon>Micromonosporales</taxon>
        <taxon>Micromonosporaceae</taxon>
        <taxon>Plantactinospora</taxon>
    </lineage>
</organism>
<evidence type="ECO:0000256" key="4">
    <source>
        <dbReference type="ARBA" id="ARBA00023295"/>
    </source>
</evidence>
<dbReference type="Proteomes" id="UP001596203">
    <property type="component" value="Unassembled WGS sequence"/>
</dbReference>
<evidence type="ECO:0000256" key="5">
    <source>
        <dbReference type="RuleBase" id="RU361187"/>
    </source>
</evidence>
<feature type="region of interest" description="Disordered" evidence="6">
    <location>
        <begin position="35"/>
        <end position="59"/>
    </location>
</feature>
<dbReference type="Gene3D" id="2.115.10.20">
    <property type="entry name" value="Glycosyl hydrolase domain, family 43"/>
    <property type="match status" value="1"/>
</dbReference>
<feature type="compositionally biased region" description="Basic and acidic residues" evidence="6">
    <location>
        <begin position="44"/>
        <end position="55"/>
    </location>
</feature>
<keyword evidence="9" id="KW-1185">Reference proteome</keyword>
<proteinExistence type="inferred from homology"/>
<dbReference type="EMBL" id="JBHSPR010000007">
    <property type="protein sequence ID" value="MFC6016389.1"/>
    <property type="molecule type" value="Genomic_DNA"/>
</dbReference>
<dbReference type="CDD" id="cd23265">
    <property type="entry name" value="beta-trefoil_ABD_ABFB-like"/>
    <property type="match status" value="1"/>
</dbReference>
<dbReference type="InterPro" id="IPR007934">
    <property type="entry name" value="AbfB_ABD"/>
</dbReference>
<keyword evidence="4 5" id="KW-0326">Glycosidase</keyword>
<evidence type="ECO:0000256" key="2">
    <source>
        <dbReference type="ARBA" id="ARBA00022729"/>
    </source>
</evidence>
<keyword evidence="3 5" id="KW-0378">Hydrolase</keyword>
<evidence type="ECO:0000313" key="9">
    <source>
        <dbReference type="Proteomes" id="UP001596203"/>
    </source>
</evidence>